<dbReference type="OrthoDB" id="6250271at2759"/>
<proteinExistence type="predicted"/>
<keyword evidence="3" id="KW-1185">Reference proteome</keyword>
<reference evidence="2 3" key="1">
    <citation type="submission" date="2019-07" db="EMBL/GenBank/DDBJ databases">
        <title>Annotation for the trematode Paragonimus westermani.</title>
        <authorList>
            <person name="Choi Y.-J."/>
        </authorList>
    </citation>
    <scope>NUCLEOTIDE SEQUENCE [LARGE SCALE GENOMIC DNA]</scope>
    <source>
        <strain evidence="2">180907_Pwestermani</strain>
    </source>
</reference>
<evidence type="ECO:0000313" key="2">
    <source>
        <dbReference type="EMBL" id="KAF8567399.1"/>
    </source>
</evidence>
<evidence type="ECO:0000256" key="1">
    <source>
        <dbReference type="SAM" id="MobiDB-lite"/>
    </source>
</evidence>
<evidence type="ECO:0000313" key="3">
    <source>
        <dbReference type="Proteomes" id="UP000699462"/>
    </source>
</evidence>
<gene>
    <name evidence="2" type="ORF">P879_01744</name>
</gene>
<feature type="compositionally biased region" description="Polar residues" evidence="1">
    <location>
        <begin position="79"/>
        <end position="92"/>
    </location>
</feature>
<comment type="caution">
    <text evidence="2">The sequence shown here is derived from an EMBL/GenBank/DDBJ whole genome shotgun (WGS) entry which is preliminary data.</text>
</comment>
<accession>A0A8T0DHR7</accession>
<dbReference type="Proteomes" id="UP000699462">
    <property type="component" value="Unassembled WGS sequence"/>
</dbReference>
<feature type="region of interest" description="Disordered" evidence="1">
    <location>
        <begin position="22"/>
        <end position="92"/>
    </location>
</feature>
<sequence length="273" mass="30449">MFRYILQTDTWLTNKNAFGTIRMDGPMRNDSSSGSTENDLGLRYPKTGSSPLSDRMTSAEHYRTLSPSYLKRDARDSQFNKNGSDNSTNCAPRWNTTLGPGYTELTACHVFHSSNSTENSPRARRHMAEHLHMPFTSHYPPVMINHSQRQPTFLESVHISHLIPQVSQANHSTSQVNEKPIKTFANGYSNPMPSLAGSFHLATRTLSKTCTPVSYDDLSPTDDLLRSKTSCSTTSNPYEKNQFVKNKPCTESVPSIKESTGKPNICHLAASFV</sequence>
<name>A0A8T0DHR7_9TREM</name>
<organism evidence="2 3">
    <name type="scientific">Paragonimus westermani</name>
    <dbReference type="NCBI Taxonomy" id="34504"/>
    <lineage>
        <taxon>Eukaryota</taxon>
        <taxon>Metazoa</taxon>
        <taxon>Spiralia</taxon>
        <taxon>Lophotrochozoa</taxon>
        <taxon>Platyhelminthes</taxon>
        <taxon>Trematoda</taxon>
        <taxon>Digenea</taxon>
        <taxon>Plagiorchiida</taxon>
        <taxon>Troglotremata</taxon>
        <taxon>Troglotrematidae</taxon>
        <taxon>Paragonimus</taxon>
    </lineage>
</organism>
<dbReference type="EMBL" id="JTDF01003899">
    <property type="protein sequence ID" value="KAF8567399.1"/>
    <property type="molecule type" value="Genomic_DNA"/>
</dbReference>
<dbReference type="AlphaFoldDB" id="A0A8T0DHR7"/>
<feature type="compositionally biased region" description="Polar residues" evidence="1">
    <location>
        <begin position="47"/>
        <end position="56"/>
    </location>
</feature>
<protein>
    <submittedName>
        <fullName evidence="2">Uncharacterized protein</fullName>
    </submittedName>
</protein>
<feature type="compositionally biased region" description="Polar residues" evidence="1">
    <location>
        <begin position="29"/>
        <end position="38"/>
    </location>
</feature>